<dbReference type="PIRSF" id="PIRSF005384">
    <property type="entry name" value="RpiB_LacA_B"/>
    <property type="match status" value="1"/>
</dbReference>
<accession>A0A0R2FNC1</accession>
<feature type="binding site" evidence="5">
    <location>
        <begin position="67"/>
        <end position="71"/>
    </location>
    <ligand>
        <name>D-ribulose 5-phosphate</name>
        <dbReference type="ChEBI" id="CHEBI:58121"/>
    </ligand>
</feature>
<dbReference type="PATRIC" id="fig|1618.3.peg.2399"/>
<keyword evidence="2" id="KW-0423">Lactose metabolism</keyword>
<dbReference type="GO" id="GO:0004751">
    <property type="term" value="F:ribose-5-phosphate isomerase activity"/>
    <property type="evidence" value="ECO:0007669"/>
    <property type="project" value="TreeGrafter"/>
</dbReference>
<dbReference type="PANTHER" id="PTHR30345">
    <property type="entry name" value="RIBOSE-5-PHOSPHATE ISOMERASE B"/>
    <property type="match status" value="1"/>
</dbReference>
<dbReference type="Proteomes" id="UP000051727">
    <property type="component" value="Unassembled WGS sequence"/>
</dbReference>
<comment type="caution">
    <text evidence="6">The sequence shown here is derived from an EMBL/GenBank/DDBJ whole genome shotgun (WGS) entry which is preliminary data.</text>
</comment>
<reference evidence="6 7" key="1">
    <citation type="journal article" date="2015" name="Genome Announc.">
        <title>Expanding the biotechnology potential of lactobacilli through comparative genomics of 213 strains and associated genera.</title>
        <authorList>
            <person name="Sun Z."/>
            <person name="Harris H.M."/>
            <person name="McCann A."/>
            <person name="Guo C."/>
            <person name="Argimon S."/>
            <person name="Zhang W."/>
            <person name="Yang X."/>
            <person name="Jeffery I.B."/>
            <person name="Cooney J.C."/>
            <person name="Kagawa T.F."/>
            <person name="Liu W."/>
            <person name="Song Y."/>
            <person name="Salvetti E."/>
            <person name="Wrobel A."/>
            <person name="Rasinkangas P."/>
            <person name="Parkhill J."/>
            <person name="Rea M.C."/>
            <person name="O'Sullivan O."/>
            <person name="Ritari J."/>
            <person name="Douillard F.P."/>
            <person name="Paul Ross R."/>
            <person name="Yang R."/>
            <person name="Briner A.E."/>
            <person name="Felis G.E."/>
            <person name="de Vos W.M."/>
            <person name="Barrangou R."/>
            <person name="Klaenhammer T.R."/>
            <person name="Caufield P.W."/>
            <person name="Cui Y."/>
            <person name="Zhang H."/>
            <person name="O'Toole P.W."/>
        </authorList>
    </citation>
    <scope>NUCLEOTIDE SEQUENCE [LARGE SCALE GENOMIC DNA]</scope>
    <source>
        <strain evidence="6 7">ATCC 27304</strain>
    </source>
</reference>
<evidence type="ECO:0000313" key="7">
    <source>
        <dbReference type="Proteomes" id="UP000051727"/>
    </source>
</evidence>
<feature type="binding site" evidence="5">
    <location>
        <begin position="9"/>
        <end position="10"/>
    </location>
    <ligand>
        <name>D-ribulose 5-phosphate</name>
        <dbReference type="ChEBI" id="CHEBI:58121"/>
    </ligand>
</feature>
<proteinExistence type="inferred from homology"/>
<dbReference type="InterPro" id="IPR004785">
    <property type="entry name" value="RpiB"/>
</dbReference>
<dbReference type="InterPro" id="IPR036569">
    <property type="entry name" value="RpiB_LacA_LacB_sf"/>
</dbReference>
<feature type="binding site" evidence="5">
    <location>
        <position position="133"/>
    </location>
    <ligand>
        <name>D-ribulose 5-phosphate</name>
        <dbReference type="ChEBI" id="CHEBI:58121"/>
    </ligand>
</feature>
<dbReference type="STRING" id="1618.IV36_GL002335"/>
<dbReference type="NCBIfam" id="TIGR01120">
    <property type="entry name" value="rpiB"/>
    <property type="match status" value="1"/>
</dbReference>
<feature type="active site" description="Proton donor" evidence="4">
    <location>
        <position position="99"/>
    </location>
</feature>
<feature type="binding site" evidence="5">
    <location>
        <position position="110"/>
    </location>
    <ligand>
        <name>D-ribulose 5-phosphate</name>
        <dbReference type="ChEBI" id="CHEBI:58121"/>
    </ligand>
</feature>
<evidence type="ECO:0000256" key="4">
    <source>
        <dbReference type="PIRSR" id="PIRSR005384-1"/>
    </source>
</evidence>
<keyword evidence="3 6" id="KW-0413">Isomerase</keyword>
<dbReference type="NCBIfam" id="NF004051">
    <property type="entry name" value="PRK05571.1"/>
    <property type="match status" value="1"/>
</dbReference>
<feature type="binding site" evidence="5">
    <location>
        <position position="100"/>
    </location>
    <ligand>
        <name>D-ribulose 5-phosphate</name>
        <dbReference type="ChEBI" id="CHEBI:58121"/>
    </ligand>
</feature>
<evidence type="ECO:0000256" key="1">
    <source>
        <dbReference type="ARBA" id="ARBA00008754"/>
    </source>
</evidence>
<name>A0A0R2FNC1_9LACO</name>
<dbReference type="GO" id="GO:0009052">
    <property type="term" value="P:pentose-phosphate shunt, non-oxidative branch"/>
    <property type="evidence" value="ECO:0007669"/>
    <property type="project" value="TreeGrafter"/>
</dbReference>
<dbReference type="GO" id="GO:0005988">
    <property type="term" value="P:lactose metabolic process"/>
    <property type="evidence" value="ECO:0007669"/>
    <property type="project" value="UniProtKB-KW"/>
</dbReference>
<dbReference type="PANTHER" id="PTHR30345:SF0">
    <property type="entry name" value="DNA DAMAGE-REPAIR_TOLERATION PROTEIN DRT102"/>
    <property type="match status" value="1"/>
</dbReference>
<gene>
    <name evidence="6" type="ORF">IV36_GL002335</name>
</gene>
<dbReference type="OrthoDB" id="1778624at2"/>
<organism evidence="6 7">
    <name type="scientific">Liquorilactobacillus mali</name>
    <dbReference type="NCBI Taxonomy" id="1618"/>
    <lineage>
        <taxon>Bacteria</taxon>
        <taxon>Bacillati</taxon>
        <taxon>Bacillota</taxon>
        <taxon>Bacilli</taxon>
        <taxon>Lactobacillales</taxon>
        <taxon>Lactobacillaceae</taxon>
        <taxon>Liquorilactobacillus</taxon>
    </lineage>
</organism>
<dbReference type="RefSeq" id="WP_056991201.1">
    <property type="nucleotide sequence ID" value="NZ_JQAR01000009.1"/>
</dbReference>
<dbReference type="Gene3D" id="3.40.1400.10">
    <property type="entry name" value="Sugar-phosphate isomerase, RpiB/LacA/LacB"/>
    <property type="match status" value="1"/>
</dbReference>
<dbReference type="GO" id="GO:0019316">
    <property type="term" value="P:D-allose catabolic process"/>
    <property type="evidence" value="ECO:0007669"/>
    <property type="project" value="TreeGrafter"/>
</dbReference>
<feature type="active site" description="Proton acceptor" evidence="4">
    <location>
        <position position="66"/>
    </location>
</feature>
<evidence type="ECO:0000256" key="5">
    <source>
        <dbReference type="PIRSR" id="PIRSR005384-2"/>
    </source>
</evidence>
<dbReference type="EMBL" id="JQAR01000009">
    <property type="protein sequence ID" value="KRN30083.1"/>
    <property type="molecule type" value="Genomic_DNA"/>
</dbReference>
<dbReference type="InterPro" id="IPR003500">
    <property type="entry name" value="RpiB_LacA_LacB"/>
</dbReference>
<sequence>MKKIVFGSDHAGFSLKEELIPYVKSLEYQVIDLGTFSKESTDYPIYGKKVGEIVANAEADLGIVICGTGIGISIAANKIPGVRAACVTNLYGAEYSKKHNNANVLALGARMLNITQAKEIVNKWLQTDFESGRHQRRIDEISALDERDVEKFERISGNR</sequence>
<dbReference type="SUPFAM" id="SSF89623">
    <property type="entry name" value="Ribose/Galactose isomerase RpiB/AlsB"/>
    <property type="match status" value="1"/>
</dbReference>
<protein>
    <submittedName>
        <fullName evidence="6">Ribose-5-phosphate isomerase B</fullName>
    </submittedName>
</protein>
<dbReference type="Pfam" id="PF02502">
    <property type="entry name" value="LacAB_rpiB"/>
    <property type="match status" value="1"/>
</dbReference>
<evidence type="ECO:0000313" key="6">
    <source>
        <dbReference type="EMBL" id="KRN30083.1"/>
    </source>
</evidence>
<evidence type="ECO:0000256" key="3">
    <source>
        <dbReference type="ARBA" id="ARBA00023235"/>
    </source>
</evidence>
<dbReference type="NCBIfam" id="TIGR00689">
    <property type="entry name" value="rpiB_lacA_lacB"/>
    <property type="match status" value="1"/>
</dbReference>
<evidence type="ECO:0000256" key="2">
    <source>
        <dbReference type="ARBA" id="ARBA00022736"/>
    </source>
</evidence>
<comment type="similarity">
    <text evidence="1">Belongs to the LacAB/RpiB family.</text>
</comment>
<feature type="binding site" evidence="5">
    <location>
        <position position="137"/>
    </location>
    <ligand>
        <name>D-ribulose 5-phosphate</name>
        <dbReference type="ChEBI" id="CHEBI:58121"/>
    </ligand>
</feature>
<dbReference type="AlphaFoldDB" id="A0A0R2FNC1"/>